<evidence type="ECO:0008006" key="5">
    <source>
        <dbReference type="Google" id="ProtNLM"/>
    </source>
</evidence>
<keyword evidence="2" id="KW-1133">Transmembrane helix</keyword>
<organism evidence="3 4">
    <name type="scientific">Bifidobacterium tibiigranuli</name>
    <dbReference type="NCBI Taxonomy" id="2172043"/>
    <lineage>
        <taxon>Bacteria</taxon>
        <taxon>Bacillati</taxon>
        <taxon>Actinomycetota</taxon>
        <taxon>Actinomycetes</taxon>
        <taxon>Bifidobacteriales</taxon>
        <taxon>Bifidobacteriaceae</taxon>
        <taxon>Bifidobacterium</taxon>
    </lineage>
</organism>
<dbReference type="EMBL" id="QDAG01000002">
    <property type="protein sequence ID" value="KAE8129760.1"/>
    <property type="molecule type" value="Genomic_DNA"/>
</dbReference>
<keyword evidence="2" id="KW-0472">Membrane</keyword>
<protein>
    <recommendedName>
        <fullName evidence="5">Beta-carotene 15,15'-monooxygenase</fullName>
    </recommendedName>
</protein>
<evidence type="ECO:0000256" key="2">
    <source>
        <dbReference type="SAM" id="Phobius"/>
    </source>
</evidence>
<feature type="transmembrane region" description="Helical" evidence="2">
    <location>
        <begin position="136"/>
        <end position="159"/>
    </location>
</feature>
<dbReference type="GeneID" id="78126646"/>
<evidence type="ECO:0000313" key="4">
    <source>
        <dbReference type="Proteomes" id="UP000325415"/>
    </source>
</evidence>
<feature type="transmembrane region" description="Helical" evidence="2">
    <location>
        <begin position="420"/>
        <end position="441"/>
    </location>
</feature>
<feature type="transmembrane region" description="Helical" evidence="2">
    <location>
        <begin position="212"/>
        <end position="235"/>
    </location>
</feature>
<name>A0A5N6S0M5_9BIFI</name>
<feature type="transmembrane region" description="Helical" evidence="2">
    <location>
        <begin position="278"/>
        <end position="298"/>
    </location>
</feature>
<feature type="transmembrane region" description="Helical" evidence="2">
    <location>
        <begin position="255"/>
        <end position="272"/>
    </location>
</feature>
<feature type="region of interest" description="Disordered" evidence="1">
    <location>
        <begin position="1"/>
        <end position="24"/>
    </location>
</feature>
<evidence type="ECO:0000256" key="1">
    <source>
        <dbReference type="SAM" id="MobiDB-lite"/>
    </source>
</evidence>
<proteinExistence type="predicted"/>
<feature type="transmembrane region" description="Helical" evidence="2">
    <location>
        <begin position="112"/>
        <end position="130"/>
    </location>
</feature>
<dbReference type="OrthoDB" id="345021at2"/>
<feature type="transmembrane region" description="Helical" evidence="2">
    <location>
        <begin position="70"/>
        <end position="92"/>
    </location>
</feature>
<gene>
    <name evidence="3" type="ORF">DDE84_02925</name>
</gene>
<accession>A0A5N6S0M5</accession>
<comment type="caution">
    <text evidence="3">The sequence shown here is derived from an EMBL/GenBank/DDBJ whole genome shotgun (WGS) entry which is preliminary data.</text>
</comment>
<feature type="transmembrane region" description="Helical" evidence="2">
    <location>
        <begin position="171"/>
        <end position="192"/>
    </location>
</feature>
<keyword evidence="2" id="KW-0812">Transmembrane</keyword>
<dbReference type="Proteomes" id="UP000325415">
    <property type="component" value="Unassembled WGS sequence"/>
</dbReference>
<dbReference type="AlphaFoldDB" id="A0A5N6S0M5"/>
<sequence length="477" mass="49335">MSANPKKSVNAGADHDHAQDASCTRNTPIRNTRTIVSRARADRYATAWMVAAVALLAIGLFAAGKLPKPLWTMVHVIALGVLTNGILQWSWFFARTLLHLPAGDRHAGVNNVIRALAFNVVLVALFAAIWLGSAPAAIVCDAAVIAILAWHGADLLLVARKTSQARFAVVIRFYTAATGFLIVACVLAGFVVEAMLGTHPAAWLVRSRDALTVAHALAAAAGWVGLSIAGTLVSLGPTMLRARIGPDAPAAAQRALPVLAATLLVVVVSDAAGNGIGIGAGLLGFAGTAGYGIAVPLLRCARQRPPRSLATWSMAAGIIWSAIVLVAIAFRALFATDISALRAANLPMLPLLGGGGLAQIFIAALTYLMPVVIGGGPAIMREGMQALETAWPVHFAIRNTALLLLGLTNFASGAGLLQRVWWALVLATYVVDIALFAVAGIRQSRSKRAAAVAAGTATAGTTGTTAQQPSHDRSAVA</sequence>
<feature type="transmembrane region" description="Helical" evidence="2">
    <location>
        <begin position="354"/>
        <end position="374"/>
    </location>
</feature>
<feature type="transmembrane region" description="Helical" evidence="2">
    <location>
        <begin position="310"/>
        <end position="334"/>
    </location>
</feature>
<feature type="transmembrane region" description="Helical" evidence="2">
    <location>
        <begin position="395"/>
        <end position="414"/>
    </location>
</feature>
<reference evidence="3 4" key="1">
    <citation type="submission" date="2018-04" db="EMBL/GenBank/DDBJ databases">
        <authorList>
            <person name="Eckel V.P."/>
            <person name="Vogel R.F."/>
        </authorList>
    </citation>
    <scope>NUCLEOTIDE SEQUENCE [LARGE SCALE GENOMIC DNA]</scope>
    <source>
        <strain evidence="4">TMW 2.1764</strain>
    </source>
</reference>
<feature type="transmembrane region" description="Helical" evidence="2">
    <location>
        <begin position="45"/>
        <end position="64"/>
    </location>
</feature>
<dbReference type="RefSeq" id="WP_152580245.1">
    <property type="nucleotide sequence ID" value="NZ_JALCCS010000016.1"/>
</dbReference>
<evidence type="ECO:0000313" key="3">
    <source>
        <dbReference type="EMBL" id="KAE8129760.1"/>
    </source>
</evidence>
<keyword evidence="4" id="KW-1185">Reference proteome</keyword>